<organism evidence="1 2">
    <name type="scientific">Anaeramoeba ignava</name>
    <name type="common">Anaerobic marine amoeba</name>
    <dbReference type="NCBI Taxonomy" id="1746090"/>
    <lineage>
        <taxon>Eukaryota</taxon>
        <taxon>Metamonada</taxon>
        <taxon>Anaeramoebidae</taxon>
        <taxon>Anaeramoeba</taxon>
    </lineage>
</organism>
<accession>A0A9Q0LAB5</accession>
<protein>
    <submittedName>
        <fullName evidence="1">Uncharacterized protein</fullName>
    </submittedName>
</protein>
<keyword evidence="2" id="KW-1185">Reference proteome</keyword>
<proteinExistence type="predicted"/>
<dbReference type="EMBL" id="JAPDFW010000107">
    <property type="protein sequence ID" value="KAJ5069212.1"/>
    <property type="molecule type" value="Genomic_DNA"/>
</dbReference>
<name>A0A9Q0LAB5_ANAIG</name>
<gene>
    <name evidence="1" type="ORF">M0811_11830</name>
</gene>
<evidence type="ECO:0000313" key="2">
    <source>
        <dbReference type="Proteomes" id="UP001149090"/>
    </source>
</evidence>
<comment type="caution">
    <text evidence="1">The sequence shown here is derived from an EMBL/GenBank/DDBJ whole genome shotgun (WGS) entry which is preliminary data.</text>
</comment>
<dbReference type="Proteomes" id="UP001149090">
    <property type="component" value="Unassembled WGS sequence"/>
</dbReference>
<reference evidence="1" key="1">
    <citation type="submission" date="2022-10" db="EMBL/GenBank/DDBJ databases">
        <title>Novel sulphate-reducing endosymbionts in the free-living metamonad Anaeramoeba.</title>
        <authorList>
            <person name="Jerlstrom-Hultqvist J."/>
            <person name="Cepicka I."/>
            <person name="Gallot-Lavallee L."/>
            <person name="Salas-Leiva D."/>
            <person name="Curtis B.A."/>
            <person name="Zahonova K."/>
            <person name="Pipaliya S."/>
            <person name="Dacks J."/>
            <person name="Roger A.J."/>
        </authorList>
    </citation>
    <scope>NUCLEOTIDE SEQUENCE</scope>
    <source>
        <strain evidence="1">BMAN</strain>
    </source>
</reference>
<evidence type="ECO:0000313" key="1">
    <source>
        <dbReference type="EMBL" id="KAJ5069212.1"/>
    </source>
</evidence>
<sequence length="79" mass="9435">MSTFSPKLIDTIKVKFKELYNCDLKKNSNGAFHIQFTKEGIYLDYQVELIECLKEHGYELTHFSLNETRCFYIFQKKTN</sequence>
<dbReference type="AlphaFoldDB" id="A0A9Q0LAB5"/>